<gene>
    <name evidence="8" type="ORF">NA8A_04665</name>
</gene>
<dbReference type="GO" id="GO:0030313">
    <property type="term" value="C:cell envelope"/>
    <property type="evidence" value="ECO:0007669"/>
    <property type="project" value="UniProtKB-SubCell"/>
</dbReference>
<keyword evidence="3 4" id="KW-0175">Coiled coil</keyword>
<dbReference type="InterPro" id="IPR006143">
    <property type="entry name" value="RND_pump_MFP"/>
</dbReference>
<dbReference type="Pfam" id="PF25954">
    <property type="entry name" value="Beta-barrel_RND_2"/>
    <property type="match status" value="1"/>
</dbReference>
<organism evidence="8 9">
    <name type="scientific">Nitratireductor indicus C115</name>
    <dbReference type="NCBI Taxonomy" id="1231190"/>
    <lineage>
        <taxon>Bacteria</taxon>
        <taxon>Pseudomonadati</taxon>
        <taxon>Pseudomonadota</taxon>
        <taxon>Alphaproteobacteria</taxon>
        <taxon>Hyphomicrobiales</taxon>
        <taxon>Phyllobacteriaceae</taxon>
        <taxon>Nitratireductor</taxon>
    </lineage>
</organism>
<reference evidence="8 9" key="1">
    <citation type="journal article" date="2012" name="J. Bacteriol.">
        <title>Genome Sequence of Nitratireductor indicus Type Strain C115.</title>
        <authorList>
            <person name="Lai Q."/>
            <person name="Li G."/>
            <person name="Yu Z."/>
            <person name="Shao Z."/>
        </authorList>
    </citation>
    <scope>NUCLEOTIDE SEQUENCE [LARGE SCALE GENOMIC DNA]</scope>
    <source>
        <strain evidence="8 9">C115</strain>
    </source>
</reference>
<dbReference type="GO" id="GO:0022857">
    <property type="term" value="F:transmembrane transporter activity"/>
    <property type="evidence" value="ECO:0007669"/>
    <property type="project" value="InterPro"/>
</dbReference>
<evidence type="ECO:0000256" key="1">
    <source>
        <dbReference type="ARBA" id="ARBA00004196"/>
    </source>
</evidence>
<dbReference type="InterPro" id="IPR058792">
    <property type="entry name" value="Beta-barrel_RND_2"/>
</dbReference>
<dbReference type="Gene3D" id="6.20.50.140">
    <property type="match status" value="1"/>
</dbReference>
<evidence type="ECO:0000259" key="7">
    <source>
        <dbReference type="Pfam" id="PF25973"/>
    </source>
</evidence>
<dbReference type="Pfam" id="PF25973">
    <property type="entry name" value="BSH_CzcB"/>
    <property type="match status" value="1"/>
</dbReference>
<evidence type="ECO:0000313" key="8">
    <source>
        <dbReference type="EMBL" id="EKF44075.1"/>
    </source>
</evidence>
<name>K2NY03_9HYPH</name>
<protein>
    <submittedName>
        <fullName evidence="8">Uncharacterized protein</fullName>
    </submittedName>
</protein>
<keyword evidence="5" id="KW-1133">Transmembrane helix</keyword>
<dbReference type="Gene3D" id="2.40.30.170">
    <property type="match status" value="1"/>
</dbReference>
<sequence length="411" mass="44973">MRHDSAHGAGPSTVSDVQSYASIRRRRKRIRWWFATILFISAALGVAFLLYPYKIDEAPATYRTMQAYRGELTARIATTATLRPLTEVSIASGLSGTVKDVPVRENHRVKRGDVLIRLDARAWEFEVQSAEAAMKVAEAQLSAARTTLEEGERRLQRALALSAGQAITDRQKEEAEAERNRAFNRVEVAEAEMAMRRATLKLRQYDLSRVELRSPIDGIVLARKADPGQTVIAAAEAPALFTLAEDLQRMELIARINEADIGEVTEGQKAVFTVDAFPGRSFQARLRDVSFAHKSENNVVTYEARLDVDNGELLLRPGMTASVSITTGEARDTLLVNSSALRFRPDDGKDAEPAGDQAGADGARALLYRLKNGAPEPVAVEIGISDWDKTQIVSGLSEGDVIITGVAEGAR</sequence>
<evidence type="ECO:0000256" key="5">
    <source>
        <dbReference type="SAM" id="Phobius"/>
    </source>
</evidence>
<dbReference type="eggNOG" id="COG0845">
    <property type="taxonomic scope" value="Bacteria"/>
</dbReference>
<feature type="coiled-coil region" evidence="4">
    <location>
        <begin position="120"/>
        <end position="192"/>
    </location>
</feature>
<feature type="domain" description="CzcB-like barrel-sandwich hybrid" evidence="7">
    <location>
        <begin position="88"/>
        <end position="236"/>
    </location>
</feature>
<evidence type="ECO:0000256" key="2">
    <source>
        <dbReference type="ARBA" id="ARBA00009477"/>
    </source>
</evidence>
<dbReference type="Proteomes" id="UP000007374">
    <property type="component" value="Unassembled WGS sequence"/>
</dbReference>
<dbReference type="SUPFAM" id="SSF111369">
    <property type="entry name" value="HlyD-like secretion proteins"/>
    <property type="match status" value="1"/>
</dbReference>
<comment type="caution">
    <text evidence="8">The sequence shown here is derived from an EMBL/GenBank/DDBJ whole genome shotgun (WGS) entry which is preliminary data.</text>
</comment>
<evidence type="ECO:0000313" key="9">
    <source>
        <dbReference type="Proteomes" id="UP000007374"/>
    </source>
</evidence>
<keyword evidence="9" id="KW-1185">Reference proteome</keyword>
<evidence type="ECO:0000256" key="4">
    <source>
        <dbReference type="SAM" id="Coils"/>
    </source>
</evidence>
<dbReference type="PANTHER" id="PTHR32347:SF14">
    <property type="entry name" value="EFFLUX SYSTEM COMPONENT YKNX-RELATED"/>
    <property type="match status" value="1"/>
</dbReference>
<dbReference type="InterPro" id="IPR058647">
    <property type="entry name" value="BSH_CzcB-like"/>
</dbReference>
<evidence type="ECO:0000259" key="6">
    <source>
        <dbReference type="Pfam" id="PF25954"/>
    </source>
</evidence>
<dbReference type="STRING" id="721133.SAMN05216176_101376"/>
<dbReference type="Gene3D" id="2.40.50.100">
    <property type="match status" value="1"/>
</dbReference>
<dbReference type="EMBL" id="AMSI01000002">
    <property type="protein sequence ID" value="EKF44075.1"/>
    <property type="molecule type" value="Genomic_DNA"/>
</dbReference>
<feature type="domain" description="CusB-like beta-barrel" evidence="6">
    <location>
        <begin position="253"/>
        <end position="327"/>
    </location>
</feature>
<dbReference type="AlphaFoldDB" id="K2NY03"/>
<comment type="subcellular location">
    <subcellularLocation>
        <location evidence="1">Cell envelope</location>
    </subcellularLocation>
</comment>
<keyword evidence="5" id="KW-0812">Transmembrane</keyword>
<keyword evidence="5" id="KW-0472">Membrane</keyword>
<dbReference type="NCBIfam" id="TIGR01730">
    <property type="entry name" value="RND_mfp"/>
    <property type="match status" value="1"/>
</dbReference>
<accession>K2NY03</accession>
<proteinExistence type="inferred from homology"/>
<evidence type="ECO:0000256" key="3">
    <source>
        <dbReference type="ARBA" id="ARBA00023054"/>
    </source>
</evidence>
<dbReference type="InterPro" id="IPR050465">
    <property type="entry name" value="UPF0194_transport"/>
</dbReference>
<feature type="transmembrane region" description="Helical" evidence="5">
    <location>
        <begin position="32"/>
        <end position="53"/>
    </location>
</feature>
<dbReference type="PATRIC" id="fig|1231190.3.peg.976"/>
<comment type="similarity">
    <text evidence="2">Belongs to the membrane fusion protein (MFP) (TC 8.A.1) family.</text>
</comment>
<dbReference type="GO" id="GO:0016020">
    <property type="term" value="C:membrane"/>
    <property type="evidence" value="ECO:0007669"/>
    <property type="project" value="InterPro"/>
</dbReference>
<dbReference type="PANTHER" id="PTHR32347">
    <property type="entry name" value="EFFLUX SYSTEM COMPONENT YKNX-RELATED"/>
    <property type="match status" value="1"/>
</dbReference>